<dbReference type="Proteomes" id="UP000585474">
    <property type="component" value="Unassembled WGS sequence"/>
</dbReference>
<gene>
    <name evidence="1" type="ORF">Acr_05g0001850</name>
</gene>
<keyword evidence="2" id="KW-1185">Reference proteome</keyword>
<sequence>MSFSPIPSITCCTDKRLRSLIIHQIGDRLPPSDSDILKLVEFEDDHDRHGLQYDPSTKFDLRFCYPNGHILVLGSVNGLLCFCDFENEALYACNPAVRQWVSLAESQHKKHCLLRYSFMGSDLALRR</sequence>
<organism evidence="1 2">
    <name type="scientific">Actinidia rufa</name>
    <dbReference type="NCBI Taxonomy" id="165716"/>
    <lineage>
        <taxon>Eukaryota</taxon>
        <taxon>Viridiplantae</taxon>
        <taxon>Streptophyta</taxon>
        <taxon>Embryophyta</taxon>
        <taxon>Tracheophyta</taxon>
        <taxon>Spermatophyta</taxon>
        <taxon>Magnoliopsida</taxon>
        <taxon>eudicotyledons</taxon>
        <taxon>Gunneridae</taxon>
        <taxon>Pentapetalae</taxon>
        <taxon>asterids</taxon>
        <taxon>Ericales</taxon>
        <taxon>Actinidiaceae</taxon>
        <taxon>Actinidia</taxon>
    </lineage>
</organism>
<name>A0A7J0EK13_9ERIC</name>
<comment type="caution">
    <text evidence="1">The sequence shown here is derived from an EMBL/GenBank/DDBJ whole genome shotgun (WGS) entry which is preliminary data.</text>
</comment>
<accession>A0A7J0EK13</accession>
<evidence type="ECO:0000313" key="2">
    <source>
        <dbReference type="Proteomes" id="UP000585474"/>
    </source>
</evidence>
<evidence type="ECO:0000313" key="1">
    <source>
        <dbReference type="EMBL" id="GFY86546.1"/>
    </source>
</evidence>
<dbReference type="EMBL" id="BJWL01000005">
    <property type="protein sequence ID" value="GFY86546.1"/>
    <property type="molecule type" value="Genomic_DNA"/>
</dbReference>
<proteinExistence type="predicted"/>
<protein>
    <submittedName>
        <fullName evidence="1">Uncharacterized protein</fullName>
    </submittedName>
</protein>
<dbReference type="AlphaFoldDB" id="A0A7J0EK13"/>
<dbReference type="OrthoDB" id="610337at2759"/>
<reference evidence="1 2" key="1">
    <citation type="submission" date="2019-07" db="EMBL/GenBank/DDBJ databases">
        <title>De Novo Assembly of kiwifruit Actinidia rufa.</title>
        <authorList>
            <person name="Sugita-Konishi S."/>
            <person name="Sato K."/>
            <person name="Mori E."/>
            <person name="Abe Y."/>
            <person name="Kisaki G."/>
            <person name="Hamano K."/>
            <person name="Suezawa K."/>
            <person name="Otani M."/>
            <person name="Fukuda T."/>
            <person name="Manabe T."/>
            <person name="Gomi K."/>
            <person name="Tabuchi M."/>
            <person name="Akimitsu K."/>
            <person name="Kataoka I."/>
        </authorList>
    </citation>
    <scope>NUCLEOTIDE SEQUENCE [LARGE SCALE GENOMIC DNA]</scope>
    <source>
        <strain evidence="2">cv. Fuchu</strain>
    </source>
</reference>